<protein>
    <recommendedName>
        <fullName evidence="5">TIR domain-containing protein</fullName>
    </recommendedName>
</protein>
<organism evidence="3 4">
    <name type="scientific">Micromonospora vulcania</name>
    <dbReference type="NCBI Taxonomy" id="1441873"/>
    <lineage>
        <taxon>Bacteria</taxon>
        <taxon>Bacillati</taxon>
        <taxon>Actinomycetota</taxon>
        <taxon>Actinomycetes</taxon>
        <taxon>Micromonosporales</taxon>
        <taxon>Micromonosporaceae</taxon>
        <taxon>Micromonospora</taxon>
    </lineage>
</organism>
<dbReference type="Proteomes" id="UP001596226">
    <property type="component" value="Unassembled WGS sequence"/>
</dbReference>
<gene>
    <name evidence="3" type="ORF">ACFQGL_22145</name>
</gene>
<dbReference type="RefSeq" id="WP_377514192.1">
    <property type="nucleotide sequence ID" value="NZ_JBHSQS010000014.1"/>
</dbReference>
<evidence type="ECO:0000256" key="2">
    <source>
        <dbReference type="SAM" id="MobiDB-lite"/>
    </source>
</evidence>
<evidence type="ECO:0000313" key="4">
    <source>
        <dbReference type="Proteomes" id="UP001596226"/>
    </source>
</evidence>
<accession>A0ABW1HCC8</accession>
<evidence type="ECO:0000313" key="3">
    <source>
        <dbReference type="EMBL" id="MFC5926040.1"/>
    </source>
</evidence>
<dbReference type="InterPro" id="IPR035897">
    <property type="entry name" value="Toll_tir_struct_dom_sf"/>
</dbReference>
<evidence type="ECO:0000256" key="1">
    <source>
        <dbReference type="SAM" id="Coils"/>
    </source>
</evidence>
<keyword evidence="4" id="KW-1185">Reference proteome</keyword>
<proteinExistence type="predicted"/>
<evidence type="ECO:0008006" key="5">
    <source>
        <dbReference type="Google" id="ProtNLM"/>
    </source>
</evidence>
<sequence length="253" mass="28149">MSDEEIQSGARWNESIAHSLDATNFGIVCVTRSNQAAPWLLFEAGALAKGLEQARVVPLCIDLEPSDITSPLHSFQARKLDGEGMRRLVYELSELAENPRPRDSIDTLFEAMWPRLEIAVAEARSASGPATEPRRTLEDMLAELVTRVRNIEREIEQKESDSHLEAKFIVDQLAHTRRALEVQERAAAHAAANAEATHASYITAKARAAELEMRLAEVRTATDTMRRKLAEYDQLQQEAKKARERSGSLSGSS</sequence>
<keyword evidence="1" id="KW-0175">Coiled coil</keyword>
<feature type="region of interest" description="Disordered" evidence="2">
    <location>
        <begin position="232"/>
        <end position="253"/>
    </location>
</feature>
<feature type="coiled-coil region" evidence="1">
    <location>
        <begin position="134"/>
        <end position="161"/>
    </location>
</feature>
<name>A0ABW1HCC8_9ACTN</name>
<reference evidence="4" key="1">
    <citation type="journal article" date="2019" name="Int. J. Syst. Evol. Microbiol.">
        <title>The Global Catalogue of Microorganisms (GCM) 10K type strain sequencing project: providing services to taxonomists for standard genome sequencing and annotation.</title>
        <authorList>
            <consortium name="The Broad Institute Genomics Platform"/>
            <consortium name="The Broad Institute Genome Sequencing Center for Infectious Disease"/>
            <person name="Wu L."/>
            <person name="Ma J."/>
        </authorList>
    </citation>
    <scope>NUCLEOTIDE SEQUENCE [LARGE SCALE GENOMIC DNA]</scope>
    <source>
        <strain evidence="4">CGMCC 4.7144</strain>
    </source>
</reference>
<dbReference type="Gene3D" id="3.40.50.10140">
    <property type="entry name" value="Toll/interleukin-1 receptor homology (TIR) domain"/>
    <property type="match status" value="1"/>
</dbReference>
<dbReference type="EMBL" id="JBHSQS010000014">
    <property type="protein sequence ID" value="MFC5926040.1"/>
    <property type="molecule type" value="Genomic_DNA"/>
</dbReference>
<comment type="caution">
    <text evidence="3">The sequence shown here is derived from an EMBL/GenBank/DDBJ whole genome shotgun (WGS) entry which is preliminary data.</text>
</comment>